<dbReference type="PRINTS" id="PR00455">
    <property type="entry name" value="HTHTETR"/>
</dbReference>
<dbReference type="SUPFAM" id="SSF46689">
    <property type="entry name" value="Homeodomain-like"/>
    <property type="match status" value="1"/>
</dbReference>
<dbReference type="GO" id="GO:0000976">
    <property type="term" value="F:transcription cis-regulatory region binding"/>
    <property type="evidence" value="ECO:0007669"/>
    <property type="project" value="TreeGrafter"/>
</dbReference>
<proteinExistence type="predicted"/>
<evidence type="ECO:0000259" key="5">
    <source>
        <dbReference type="PROSITE" id="PS50977"/>
    </source>
</evidence>
<organism evidence="6 7">
    <name type="scientific">Vallicoccus soli</name>
    <dbReference type="NCBI Taxonomy" id="2339232"/>
    <lineage>
        <taxon>Bacteria</taxon>
        <taxon>Bacillati</taxon>
        <taxon>Actinomycetota</taxon>
        <taxon>Actinomycetes</taxon>
        <taxon>Motilibacterales</taxon>
        <taxon>Vallicoccaceae</taxon>
        <taxon>Vallicoccus</taxon>
    </lineage>
</organism>
<keyword evidence="2 4" id="KW-0238">DNA-binding</keyword>
<dbReference type="InterPro" id="IPR023772">
    <property type="entry name" value="DNA-bd_HTH_TetR-type_CS"/>
</dbReference>
<dbReference type="PANTHER" id="PTHR30055:SF237">
    <property type="entry name" value="TRANSCRIPTIONAL REPRESSOR MCE3R"/>
    <property type="match status" value="1"/>
</dbReference>
<dbReference type="InterPro" id="IPR041490">
    <property type="entry name" value="KstR2_TetR_C"/>
</dbReference>
<gene>
    <name evidence="6" type="ORF">D5H78_09410</name>
</gene>
<dbReference type="PROSITE" id="PS01081">
    <property type="entry name" value="HTH_TETR_1"/>
    <property type="match status" value="1"/>
</dbReference>
<reference evidence="6 7" key="1">
    <citation type="submission" date="2018-09" db="EMBL/GenBank/DDBJ databases">
        <title>YIM 75000 draft genome.</title>
        <authorList>
            <person name="Tang S."/>
            <person name="Feng Y."/>
        </authorList>
    </citation>
    <scope>NUCLEOTIDE SEQUENCE [LARGE SCALE GENOMIC DNA]</scope>
    <source>
        <strain evidence="6 7">YIM 75000</strain>
    </source>
</reference>
<keyword evidence="3" id="KW-0804">Transcription</keyword>
<protein>
    <submittedName>
        <fullName evidence="6">TetR/AcrR family transcriptional regulator</fullName>
    </submittedName>
</protein>
<evidence type="ECO:0000256" key="2">
    <source>
        <dbReference type="ARBA" id="ARBA00023125"/>
    </source>
</evidence>
<dbReference type="InterPro" id="IPR009057">
    <property type="entry name" value="Homeodomain-like_sf"/>
</dbReference>
<evidence type="ECO:0000256" key="4">
    <source>
        <dbReference type="PROSITE-ProRule" id="PRU00335"/>
    </source>
</evidence>
<keyword evidence="7" id="KW-1185">Reference proteome</keyword>
<evidence type="ECO:0000313" key="7">
    <source>
        <dbReference type="Proteomes" id="UP000265614"/>
    </source>
</evidence>
<dbReference type="GO" id="GO:0045892">
    <property type="term" value="P:negative regulation of DNA-templated transcription"/>
    <property type="evidence" value="ECO:0007669"/>
    <property type="project" value="UniProtKB-ARBA"/>
</dbReference>
<feature type="DNA-binding region" description="H-T-H motif" evidence="4">
    <location>
        <begin position="24"/>
        <end position="43"/>
    </location>
</feature>
<dbReference type="InterPro" id="IPR050109">
    <property type="entry name" value="HTH-type_TetR-like_transc_reg"/>
</dbReference>
<dbReference type="PANTHER" id="PTHR30055">
    <property type="entry name" value="HTH-TYPE TRANSCRIPTIONAL REGULATOR RUTR"/>
    <property type="match status" value="1"/>
</dbReference>
<dbReference type="Pfam" id="PF00440">
    <property type="entry name" value="TetR_N"/>
    <property type="match status" value="1"/>
</dbReference>
<dbReference type="OrthoDB" id="9179041at2"/>
<dbReference type="InterPro" id="IPR036271">
    <property type="entry name" value="Tet_transcr_reg_TetR-rel_C_sf"/>
</dbReference>
<name>A0A3A3Z028_9ACTN</name>
<dbReference type="SUPFAM" id="SSF48498">
    <property type="entry name" value="Tetracyclin repressor-like, C-terminal domain"/>
    <property type="match status" value="1"/>
</dbReference>
<dbReference type="RefSeq" id="WP_119950164.1">
    <property type="nucleotide sequence ID" value="NZ_QZEZ01000003.1"/>
</dbReference>
<keyword evidence="1" id="KW-0805">Transcription regulation</keyword>
<evidence type="ECO:0000313" key="6">
    <source>
        <dbReference type="EMBL" id="RJK96431.1"/>
    </source>
</evidence>
<feature type="domain" description="HTH tetR-type" evidence="5">
    <location>
        <begin position="1"/>
        <end position="61"/>
    </location>
</feature>
<dbReference type="AlphaFoldDB" id="A0A3A3Z028"/>
<dbReference type="Gene3D" id="1.10.357.10">
    <property type="entry name" value="Tetracycline Repressor, domain 2"/>
    <property type="match status" value="1"/>
</dbReference>
<sequence length="186" mass="20044">MARRDDILRAAAPLFAARGFHGVSIEDLGRAAGISGPGVYRHFPGKDAVLTTMLVGTSEQLLERARAVEGPDRLPRLVAAHLDFALREPELIVVQERDLPSLPEPERRRVRRVQRAYVDLWVAALRADVPGLGAEEARVRVVAVFALLNSTPRSARGRARAGAVLEALALAALRCPPALGQGTLSP</sequence>
<evidence type="ECO:0000256" key="3">
    <source>
        <dbReference type="ARBA" id="ARBA00023163"/>
    </source>
</evidence>
<dbReference type="Pfam" id="PF17932">
    <property type="entry name" value="TetR_C_24"/>
    <property type="match status" value="1"/>
</dbReference>
<dbReference type="FunFam" id="1.10.10.60:FF:000141">
    <property type="entry name" value="TetR family transcriptional regulator"/>
    <property type="match status" value="1"/>
</dbReference>
<comment type="caution">
    <text evidence="6">The sequence shown here is derived from an EMBL/GenBank/DDBJ whole genome shotgun (WGS) entry which is preliminary data.</text>
</comment>
<dbReference type="GO" id="GO:0003700">
    <property type="term" value="F:DNA-binding transcription factor activity"/>
    <property type="evidence" value="ECO:0007669"/>
    <property type="project" value="TreeGrafter"/>
</dbReference>
<dbReference type="PROSITE" id="PS50977">
    <property type="entry name" value="HTH_TETR_2"/>
    <property type="match status" value="1"/>
</dbReference>
<dbReference type="Proteomes" id="UP000265614">
    <property type="component" value="Unassembled WGS sequence"/>
</dbReference>
<dbReference type="Gene3D" id="1.10.10.60">
    <property type="entry name" value="Homeodomain-like"/>
    <property type="match status" value="1"/>
</dbReference>
<dbReference type="InterPro" id="IPR001647">
    <property type="entry name" value="HTH_TetR"/>
</dbReference>
<accession>A0A3A3Z028</accession>
<dbReference type="EMBL" id="QZEZ01000003">
    <property type="protein sequence ID" value="RJK96431.1"/>
    <property type="molecule type" value="Genomic_DNA"/>
</dbReference>
<evidence type="ECO:0000256" key="1">
    <source>
        <dbReference type="ARBA" id="ARBA00023015"/>
    </source>
</evidence>